<reference evidence="1" key="1">
    <citation type="submission" date="2022-06" db="EMBL/GenBank/DDBJ databases">
        <authorList>
            <person name="Legras J.-L."/>
            <person name="Devillers H."/>
            <person name="Grondin C."/>
        </authorList>
    </citation>
    <scope>NUCLEOTIDE SEQUENCE</scope>
    <source>
        <strain evidence="1">CLIB 1444</strain>
    </source>
</reference>
<evidence type="ECO:0000313" key="2">
    <source>
        <dbReference type="Proteomes" id="UP001152531"/>
    </source>
</evidence>
<keyword evidence="2" id="KW-1185">Reference proteome</keyword>
<gene>
    <name evidence="1" type="ORF">CLIB1444_01S16490</name>
</gene>
<name>A0ACA9Y1P4_9ASCO</name>
<accession>A0ACA9Y1P4</accession>
<comment type="caution">
    <text evidence="1">The sequence shown here is derived from an EMBL/GenBank/DDBJ whole genome shotgun (WGS) entry which is preliminary data.</text>
</comment>
<dbReference type="EMBL" id="CALSDN010000001">
    <property type="protein sequence ID" value="CAH6718877.1"/>
    <property type="molecule type" value="Genomic_DNA"/>
</dbReference>
<proteinExistence type="predicted"/>
<organism evidence="1 2">
    <name type="scientific">[Candida] jaroonii</name>
    <dbReference type="NCBI Taxonomy" id="467808"/>
    <lineage>
        <taxon>Eukaryota</taxon>
        <taxon>Fungi</taxon>
        <taxon>Dikarya</taxon>
        <taxon>Ascomycota</taxon>
        <taxon>Saccharomycotina</taxon>
        <taxon>Pichiomycetes</taxon>
        <taxon>Debaryomycetaceae</taxon>
        <taxon>Yamadazyma</taxon>
    </lineage>
</organism>
<sequence>MGSKKNELDSKTRLEVLDEIDRLGLLKHMDALIEETSRNDNHRHNMSDPKIPIYLEYFFKNQGYSEGGIGKHSLQSNNELNEYHILENNDQRKFYRQLRTSLEHKSLLCKVCTGKNRMNSSFHIDPFFLGVWYLHGDNKSSKIISNPSDIRSVKDYYDHINSSSKEAPPIKYQIRKFSEKLYSIEVIEGDIIDTKLKNYGLFEKRKIPPEYVNNPIYRAAVLGGFLADDHNKFKIFKCDGEILNLLLAMKLNFYFDDKYGDICIIEDDIFFSQYRYYKDISHLKPKNNNRTSKS</sequence>
<protein>
    <submittedName>
        <fullName evidence="1">Uncharacterized protein</fullName>
    </submittedName>
</protein>
<evidence type="ECO:0000313" key="1">
    <source>
        <dbReference type="EMBL" id="CAH6718877.1"/>
    </source>
</evidence>
<dbReference type="Proteomes" id="UP001152531">
    <property type="component" value="Unassembled WGS sequence"/>
</dbReference>